<evidence type="ECO:0000313" key="2">
    <source>
        <dbReference type="EMBL" id="BAN03721.1"/>
    </source>
</evidence>
<dbReference type="InterPro" id="IPR000639">
    <property type="entry name" value="Epox_hydrolase-like"/>
</dbReference>
<evidence type="ECO:0000313" key="3">
    <source>
        <dbReference type="Proteomes" id="UP000011863"/>
    </source>
</evidence>
<dbReference type="Gene3D" id="3.40.50.1820">
    <property type="entry name" value="alpha/beta hydrolase"/>
    <property type="match status" value="1"/>
</dbReference>
<dbReference type="GO" id="GO:0016787">
    <property type="term" value="F:hydrolase activity"/>
    <property type="evidence" value="ECO:0007669"/>
    <property type="project" value="UniProtKB-KW"/>
</dbReference>
<dbReference type="RefSeq" id="WP_015442968.1">
    <property type="nucleotide sequence ID" value="NC_020520.1"/>
</dbReference>
<dbReference type="OrthoDB" id="4540226at2"/>
<accession>A0A6C7EB67</accession>
<dbReference type="KEGG" id="aym:YM304_34070"/>
<name>A0A6C7EB67_ILUCY</name>
<organism evidence="2 3">
    <name type="scientific">Ilumatobacter coccineus (strain NBRC 103263 / KCTC 29153 / YM16-304)</name>
    <dbReference type="NCBI Taxonomy" id="1313172"/>
    <lineage>
        <taxon>Bacteria</taxon>
        <taxon>Bacillati</taxon>
        <taxon>Actinomycetota</taxon>
        <taxon>Acidimicrobiia</taxon>
        <taxon>Acidimicrobiales</taxon>
        <taxon>Ilumatobacteraceae</taxon>
        <taxon>Ilumatobacter</taxon>
    </lineage>
</organism>
<proteinExistence type="predicted"/>
<protein>
    <submittedName>
        <fullName evidence="2">Putative hydrolase</fullName>
    </submittedName>
</protein>
<dbReference type="InterPro" id="IPR029058">
    <property type="entry name" value="AB_hydrolase_fold"/>
</dbReference>
<dbReference type="PRINTS" id="PR00412">
    <property type="entry name" value="EPOXHYDRLASE"/>
</dbReference>
<dbReference type="PANTHER" id="PTHR43798">
    <property type="entry name" value="MONOACYLGLYCEROL LIPASE"/>
    <property type="match status" value="1"/>
</dbReference>
<keyword evidence="2" id="KW-0378">Hydrolase</keyword>
<keyword evidence="3" id="KW-1185">Reference proteome</keyword>
<gene>
    <name evidence="2" type="ORF">YM304_34070</name>
</gene>
<dbReference type="PANTHER" id="PTHR43798:SF33">
    <property type="entry name" value="HYDROLASE, PUTATIVE (AFU_ORTHOLOGUE AFUA_2G14860)-RELATED"/>
    <property type="match status" value="1"/>
</dbReference>
<reference evidence="2 3" key="1">
    <citation type="journal article" date="2013" name="Int. J. Syst. Evol. Microbiol.">
        <title>Ilumatobacter nonamiense sp. nov. and Ilumatobacter coccineum sp. nov., isolated from seashore sand.</title>
        <authorList>
            <person name="Matsumoto A."/>
            <person name="Kasai H."/>
            <person name="Matsuo Y."/>
            <person name="Shizuri Y."/>
            <person name="Ichikawa N."/>
            <person name="Fujita N."/>
            <person name="Omura S."/>
            <person name="Takahashi Y."/>
        </authorList>
    </citation>
    <scope>NUCLEOTIDE SEQUENCE [LARGE SCALE GENOMIC DNA]</scope>
    <source>
        <strain evidence="3">NBRC 103263 / KCTC 29153 / YM16-304</strain>
    </source>
</reference>
<dbReference type="GO" id="GO:0016020">
    <property type="term" value="C:membrane"/>
    <property type="evidence" value="ECO:0007669"/>
    <property type="project" value="TreeGrafter"/>
</dbReference>
<dbReference type="SUPFAM" id="SSF53474">
    <property type="entry name" value="alpha/beta-Hydrolases"/>
    <property type="match status" value="1"/>
</dbReference>
<dbReference type="InterPro" id="IPR000073">
    <property type="entry name" value="AB_hydrolase_1"/>
</dbReference>
<dbReference type="InterPro" id="IPR050266">
    <property type="entry name" value="AB_hydrolase_sf"/>
</dbReference>
<dbReference type="Pfam" id="PF12697">
    <property type="entry name" value="Abhydrolase_6"/>
    <property type="match status" value="1"/>
</dbReference>
<evidence type="ECO:0000259" key="1">
    <source>
        <dbReference type="Pfam" id="PF12697"/>
    </source>
</evidence>
<dbReference type="AlphaFoldDB" id="A0A6C7EB67"/>
<dbReference type="Proteomes" id="UP000011863">
    <property type="component" value="Chromosome"/>
</dbReference>
<dbReference type="EMBL" id="AP012057">
    <property type="protein sequence ID" value="BAN03721.1"/>
    <property type="molecule type" value="Genomic_DNA"/>
</dbReference>
<feature type="domain" description="AB hydrolase-1" evidence="1">
    <location>
        <begin position="6"/>
        <end position="248"/>
    </location>
</feature>
<sequence length="257" mass="27800">MTSLKVFVHGNPETAAIWRPLVDELSRRSVAPDDIVLLSPPGFGAPLPPDFEPTSDGYLDWLIGALDELRSEHGRSIDLVGHDWGAGHVYRLAGERPDLVRSWAADIGGLLHPDYVWHEAAKAWQTPEVGEQVIDLMVSMSRADRVATYTGLGLPESIASELADAMDADMGVAILALYRSAPESAIRGFADTLRRADRSPGLIITATDDAYVSADLAHPVASELGCSELVLDGAGHWWMVSDAEPAADALLDFWNHL</sequence>